<dbReference type="AlphaFoldDB" id="A0A2H9ZVH9"/>
<organism evidence="1 2">
    <name type="scientific">Apostasia shenzhenica</name>
    <dbReference type="NCBI Taxonomy" id="1088818"/>
    <lineage>
        <taxon>Eukaryota</taxon>
        <taxon>Viridiplantae</taxon>
        <taxon>Streptophyta</taxon>
        <taxon>Embryophyta</taxon>
        <taxon>Tracheophyta</taxon>
        <taxon>Spermatophyta</taxon>
        <taxon>Magnoliopsida</taxon>
        <taxon>Liliopsida</taxon>
        <taxon>Asparagales</taxon>
        <taxon>Orchidaceae</taxon>
        <taxon>Apostasioideae</taxon>
        <taxon>Apostasia</taxon>
    </lineage>
</organism>
<accession>A0A2H9ZVH9</accession>
<proteinExistence type="predicted"/>
<evidence type="ECO:0000313" key="2">
    <source>
        <dbReference type="Proteomes" id="UP000236161"/>
    </source>
</evidence>
<evidence type="ECO:0000313" key="1">
    <source>
        <dbReference type="EMBL" id="PKA47283.1"/>
    </source>
</evidence>
<reference evidence="1 2" key="1">
    <citation type="journal article" date="2017" name="Nature">
        <title>The Apostasia genome and the evolution of orchids.</title>
        <authorList>
            <person name="Zhang G.Q."/>
            <person name="Liu K.W."/>
            <person name="Li Z."/>
            <person name="Lohaus R."/>
            <person name="Hsiao Y.Y."/>
            <person name="Niu S.C."/>
            <person name="Wang J.Y."/>
            <person name="Lin Y.C."/>
            <person name="Xu Q."/>
            <person name="Chen L.J."/>
            <person name="Yoshida K."/>
            <person name="Fujiwara S."/>
            <person name="Wang Z.W."/>
            <person name="Zhang Y.Q."/>
            <person name="Mitsuda N."/>
            <person name="Wang M."/>
            <person name="Liu G.H."/>
            <person name="Pecoraro L."/>
            <person name="Huang H.X."/>
            <person name="Xiao X.J."/>
            <person name="Lin M."/>
            <person name="Wu X.Y."/>
            <person name="Wu W.L."/>
            <person name="Chen Y.Y."/>
            <person name="Chang S.B."/>
            <person name="Sakamoto S."/>
            <person name="Ohme-Takagi M."/>
            <person name="Yagi M."/>
            <person name="Zeng S.J."/>
            <person name="Shen C.Y."/>
            <person name="Yeh C.M."/>
            <person name="Luo Y.B."/>
            <person name="Tsai W.C."/>
            <person name="Van de Peer Y."/>
            <person name="Liu Z.J."/>
        </authorList>
    </citation>
    <scope>NUCLEOTIDE SEQUENCE [LARGE SCALE GENOMIC DNA]</scope>
    <source>
        <strain evidence="2">cv. Shenzhen</strain>
        <tissue evidence="1">Stem</tissue>
    </source>
</reference>
<gene>
    <name evidence="1" type="ORF">AXF42_Ash017228</name>
</gene>
<name>A0A2H9ZVH9_9ASPA</name>
<dbReference type="EMBL" id="KZ453531">
    <property type="protein sequence ID" value="PKA47283.1"/>
    <property type="molecule type" value="Genomic_DNA"/>
</dbReference>
<dbReference type="Proteomes" id="UP000236161">
    <property type="component" value="Unassembled WGS sequence"/>
</dbReference>
<keyword evidence="2" id="KW-1185">Reference proteome</keyword>
<sequence>MKLEGHRGLYHLWETSNKLRHNKLVTNHRFFLVLNRSSNRAFVPKVNIQSVAGGHDVGIIHDLRKAFVTP</sequence>
<protein>
    <submittedName>
        <fullName evidence="1">Uncharacterized protein</fullName>
    </submittedName>
</protein>